<dbReference type="Pfam" id="PF13590">
    <property type="entry name" value="DUF4136"/>
    <property type="match status" value="1"/>
</dbReference>
<gene>
    <name evidence="3" type="ORF">DYBT9275_05809</name>
</gene>
<evidence type="ECO:0000313" key="3">
    <source>
        <dbReference type="EMBL" id="CAG5017609.1"/>
    </source>
</evidence>
<dbReference type="InterPro" id="IPR025411">
    <property type="entry name" value="DUF4136"/>
</dbReference>
<evidence type="ECO:0000256" key="1">
    <source>
        <dbReference type="SAM" id="SignalP"/>
    </source>
</evidence>
<comment type="caution">
    <text evidence="3">The sequence shown here is derived from an EMBL/GenBank/DDBJ whole genome shotgun (WGS) entry which is preliminary data.</text>
</comment>
<organism evidence="3 4">
    <name type="scientific">Dyadobacter helix</name>
    <dbReference type="NCBI Taxonomy" id="2822344"/>
    <lineage>
        <taxon>Bacteria</taxon>
        <taxon>Pseudomonadati</taxon>
        <taxon>Bacteroidota</taxon>
        <taxon>Cytophagia</taxon>
        <taxon>Cytophagales</taxon>
        <taxon>Spirosomataceae</taxon>
        <taxon>Dyadobacter</taxon>
    </lineage>
</organism>
<keyword evidence="4" id="KW-1185">Reference proteome</keyword>
<reference evidence="3" key="1">
    <citation type="submission" date="2021-04" db="EMBL/GenBank/DDBJ databases">
        <authorList>
            <person name="Rodrigo-Torres L."/>
            <person name="Arahal R. D."/>
            <person name="Lucena T."/>
        </authorList>
    </citation>
    <scope>NUCLEOTIDE SEQUENCE</scope>
    <source>
        <strain evidence="3">CECT 9275</strain>
    </source>
</reference>
<keyword evidence="1" id="KW-0732">Signal</keyword>
<dbReference type="Proteomes" id="UP000680038">
    <property type="component" value="Unassembled WGS sequence"/>
</dbReference>
<evidence type="ECO:0000313" key="4">
    <source>
        <dbReference type="Proteomes" id="UP000680038"/>
    </source>
</evidence>
<feature type="chain" id="PRO_5037575051" description="DUF4136 domain-containing protein" evidence="1">
    <location>
        <begin position="21"/>
        <end position="184"/>
    </location>
</feature>
<evidence type="ECO:0000259" key="2">
    <source>
        <dbReference type="Pfam" id="PF13590"/>
    </source>
</evidence>
<feature type="domain" description="DUF4136" evidence="2">
    <location>
        <begin position="19"/>
        <end position="180"/>
    </location>
</feature>
<sequence length="184" mass="20995">MKKLVNLMGLLMVMSIPSFAKNRNFQLPAQAQTYNWMYPDMKTSQNPMYNNAFARQRIQRAFDAALGQKGLTRNTQNPDLLLQFHTFTQRVRRNYYGGGGGYGYPMMGWGRWGWGMPFGYYGGGYPYSTTSTNGTLVLDVTDAKTGEVLWQQAITGDVSNFNRLDRQINKGVKKLMKSFPDRQV</sequence>
<dbReference type="RefSeq" id="WP_215242140.1">
    <property type="nucleotide sequence ID" value="NZ_CAJRAF010000004.1"/>
</dbReference>
<proteinExistence type="predicted"/>
<name>A0A916N8P5_9BACT</name>
<dbReference type="AlphaFoldDB" id="A0A916N8P5"/>
<dbReference type="EMBL" id="CAJRAF010000004">
    <property type="protein sequence ID" value="CAG5017609.1"/>
    <property type="molecule type" value="Genomic_DNA"/>
</dbReference>
<accession>A0A916N8P5</accession>
<feature type="signal peptide" evidence="1">
    <location>
        <begin position="1"/>
        <end position="20"/>
    </location>
</feature>
<dbReference type="Gene3D" id="3.30.160.670">
    <property type="match status" value="1"/>
</dbReference>
<protein>
    <recommendedName>
        <fullName evidence="2">DUF4136 domain-containing protein</fullName>
    </recommendedName>
</protein>